<accession>A0A5J4WXU4</accession>
<protein>
    <recommendedName>
        <fullName evidence="4">Ribosome production factor 2 homolog</fullName>
    </recommendedName>
    <alternativeName>
        <fullName evidence="4">Ribosome biogenesis protein RPF2 homolog</fullName>
    </alternativeName>
</protein>
<evidence type="ECO:0000256" key="3">
    <source>
        <dbReference type="ARBA" id="ARBA00023242"/>
    </source>
</evidence>
<feature type="domain" description="Brix" evidence="6">
    <location>
        <begin position="36"/>
        <end position="258"/>
    </location>
</feature>
<evidence type="ECO:0000256" key="4">
    <source>
        <dbReference type="RuleBase" id="RU367086"/>
    </source>
</evidence>
<dbReference type="EMBL" id="SNRW01000660">
    <property type="protein sequence ID" value="KAA6399898.1"/>
    <property type="molecule type" value="Genomic_DNA"/>
</dbReference>
<dbReference type="InterPro" id="IPR007109">
    <property type="entry name" value="Brix"/>
</dbReference>
<dbReference type="InterPro" id="IPR039770">
    <property type="entry name" value="Rpf2"/>
</dbReference>
<evidence type="ECO:0000256" key="5">
    <source>
        <dbReference type="SAM" id="MobiDB-lite"/>
    </source>
</evidence>
<gene>
    <name evidence="7" type="ORF">EZS28_004573</name>
</gene>
<feature type="region of interest" description="Disordered" evidence="5">
    <location>
        <begin position="297"/>
        <end position="386"/>
    </location>
</feature>
<dbReference type="AlphaFoldDB" id="A0A5J4WXU4"/>
<reference evidence="7 8" key="1">
    <citation type="submission" date="2019-03" db="EMBL/GenBank/DDBJ databases">
        <title>Single cell metagenomics reveals metabolic interactions within the superorganism composed of flagellate Streblomastix strix and complex community of Bacteroidetes bacteria on its surface.</title>
        <authorList>
            <person name="Treitli S.C."/>
            <person name="Kolisko M."/>
            <person name="Husnik F."/>
            <person name="Keeling P."/>
            <person name="Hampl V."/>
        </authorList>
    </citation>
    <scope>NUCLEOTIDE SEQUENCE [LARGE SCALE GENOMIC DNA]</scope>
    <source>
        <strain evidence="7">ST1C</strain>
    </source>
</reference>
<dbReference type="PROSITE" id="PS50833">
    <property type="entry name" value="BRIX"/>
    <property type="match status" value="1"/>
</dbReference>
<comment type="similarity">
    <text evidence="2 4">Belongs to the RPF2 family.</text>
</comment>
<evidence type="ECO:0000259" key="6">
    <source>
        <dbReference type="PROSITE" id="PS50833"/>
    </source>
</evidence>
<feature type="compositionally biased region" description="Basic and acidic residues" evidence="5">
    <location>
        <begin position="311"/>
        <end position="351"/>
    </location>
</feature>
<dbReference type="Proteomes" id="UP000324800">
    <property type="component" value="Unassembled WGS sequence"/>
</dbReference>
<comment type="subcellular location">
    <subcellularLocation>
        <location evidence="1 4">Nucleus</location>
        <location evidence="1 4">Nucleolus</location>
    </subcellularLocation>
</comment>
<evidence type="ECO:0000256" key="1">
    <source>
        <dbReference type="ARBA" id="ARBA00004604"/>
    </source>
</evidence>
<keyword evidence="3 4" id="KW-0539">Nucleus</keyword>
<dbReference type="OrthoDB" id="407658at2759"/>
<dbReference type="PANTHER" id="PTHR12728:SF0">
    <property type="entry name" value="RIBOSOME PRODUCTION FACTOR 2 HOMOLOG"/>
    <property type="match status" value="1"/>
</dbReference>
<dbReference type="SMART" id="SM00879">
    <property type="entry name" value="Brix"/>
    <property type="match status" value="1"/>
</dbReference>
<dbReference type="Pfam" id="PF04427">
    <property type="entry name" value="Brix"/>
    <property type="match status" value="1"/>
</dbReference>
<dbReference type="GO" id="GO:0000027">
    <property type="term" value="P:ribosomal large subunit assembly"/>
    <property type="evidence" value="ECO:0007669"/>
    <property type="project" value="InterPro"/>
</dbReference>
<dbReference type="GO" id="GO:0019843">
    <property type="term" value="F:rRNA binding"/>
    <property type="evidence" value="ECO:0007669"/>
    <property type="project" value="UniProtKB-UniRule"/>
</dbReference>
<proteinExistence type="inferred from homology"/>
<dbReference type="GO" id="GO:0000463">
    <property type="term" value="P:maturation of LSU-rRNA from tricistronic rRNA transcript (SSU-rRNA, 5.8S rRNA, LSU-rRNA)"/>
    <property type="evidence" value="ECO:0007669"/>
    <property type="project" value="TreeGrafter"/>
</dbReference>
<sequence>MENVFSALQARIKRTKDRHSQRILKKKMPLTIELPKSALLLHGSHISILVREFISDLQRIKNPFCQQLSNSNDINPFEQRGIESIEFLAQKNDSALVALGLTSKKRGDSIVFGRLFSYQLTDLIELCIESYSPMMEFASQVESVLIPGSKPYIQFSGDAFDSSQNYAKLKNLLLDFFTGPKVKEICVSSSNLVLSFFAIPGLQEGSKDKLVMKSYLMKHDQSLNISMKEGIDQINPELEEFGPSAIFSLGREFYGADEIIKESYKLPPTHGQKKKHLIKAILPGEINARIHVEKQDLNELNKQTKRPKAIRHIEKSKQKVNQEKEKNQQEIKEDENRDHSDEQESEKERGSIKMVKVKRKRDEIKEENGDESNDQLNGEYSEDDED</sequence>
<dbReference type="GO" id="GO:0005730">
    <property type="term" value="C:nucleolus"/>
    <property type="evidence" value="ECO:0007669"/>
    <property type="project" value="UniProtKB-SubCell"/>
</dbReference>
<name>A0A5J4WXU4_9EUKA</name>
<evidence type="ECO:0000256" key="2">
    <source>
        <dbReference type="ARBA" id="ARBA00010782"/>
    </source>
</evidence>
<evidence type="ECO:0000313" key="7">
    <source>
        <dbReference type="EMBL" id="KAA6399898.1"/>
    </source>
</evidence>
<comment type="caution">
    <text evidence="7">The sequence shown here is derived from an EMBL/GenBank/DDBJ whole genome shotgun (WGS) entry which is preliminary data.</text>
</comment>
<dbReference type="PANTHER" id="PTHR12728">
    <property type="entry name" value="BRIX DOMAIN CONTAINING PROTEIN"/>
    <property type="match status" value="1"/>
</dbReference>
<evidence type="ECO:0000313" key="8">
    <source>
        <dbReference type="Proteomes" id="UP000324800"/>
    </source>
</evidence>
<organism evidence="7 8">
    <name type="scientific">Streblomastix strix</name>
    <dbReference type="NCBI Taxonomy" id="222440"/>
    <lineage>
        <taxon>Eukaryota</taxon>
        <taxon>Metamonada</taxon>
        <taxon>Preaxostyla</taxon>
        <taxon>Oxymonadida</taxon>
        <taxon>Streblomastigidae</taxon>
        <taxon>Streblomastix</taxon>
    </lineage>
</organism>